<name>A0A2G5UJG3_9PELO</name>
<keyword evidence="2" id="KW-1133">Transmembrane helix</keyword>
<dbReference type="OrthoDB" id="5857959at2759"/>
<reference evidence="4" key="1">
    <citation type="submission" date="2017-10" db="EMBL/GenBank/DDBJ databases">
        <title>Rapid genome shrinkage in a self-fertile nematode reveals novel sperm competition proteins.</title>
        <authorList>
            <person name="Yin D."/>
            <person name="Schwarz E.M."/>
            <person name="Thomas C.G."/>
            <person name="Felde R.L."/>
            <person name="Korf I.F."/>
            <person name="Cutter A.D."/>
            <person name="Schartner C.M."/>
            <person name="Ralston E.J."/>
            <person name="Meyer B.J."/>
            <person name="Haag E.S."/>
        </authorList>
    </citation>
    <scope>NUCLEOTIDE SEQUENCE [LARGE SCALE GENOMIC DNA]</scope>
    <source>
        <strain evidence="4">JU1422</strain>
    </source>
</reference>
<feature type="compositionally biased region" description="Low complexity" evidence="1">
    <location>
        <begin position="485"/>
        <end position="496"/>
    </location>
</feature>
<organism evidence="3 4">
    <name type="scientific">Caenorhabditis nigoni</name>
    <dbReference type="NCBI Taxonomy" id="1611254"/>
    <lineage>
        <taxon>Eukaryota</taxon>
        <taxon>Metazoa</taxon>
        <taxon>Ecdysozoa</taxon>
        <taxon>Nematoda</taxon>
        <taxon>Chromadorea</taxon>
        <taxon>Rhabditida</taxon>
        <taxon>Rhabditina</taxon>
        <taxon>Rhabditomorpha</taxon>
        <taxon>Rhabditoidea</taxon>
        <taxon>Rhabditidae</taxon>
        <taxon>Peloderinae</taxon>
        <taxon>Caenorhabditis</taxon>
    </lineage>
</organism>
<comment type="caution">
    <text evidence="3">The sequence shown here is derived from an EMBL/GenBank/DDBJ whole genome shotgun (WGS) entry which is preliminary data.</text>
</comment>
<dbReference type="EMBL" id="PDUG01000003">
    <property type="protein sequence ID" value="PIC39603.1"/>
    <property type="molecule type" value="Genomic_DNA"/>
</dbReference>
<feature type="compositionally biased region" description="Low complexity" evidence="1">
    <location>
        <begin position="8"/>
        <end position="20"/>
    </location>
</feature>
<feature type="transmembrane region" description="Helical" evidence="2">
    <location>
        <begin position="123"/>
        <end position="146"/>
    </location>
</feature>
<feature type="transmembrane region" description="Helical" evidence="2">
    <location>
        <begin position="96"/>
        <end position="117"/>
    </location>
</feature>
<feature type="region of interest" description="Disordered" evidence="1">
    <location>
        <begin position="1"/>
        <end position="22"/>
    </location>
</feature>
<evidence type="ECO:0008006" key="5">
    <source>
        <dbReference type="Google" id="ProtNLM"/>
    </source>
</evidence>
<keyword evidence="2" id="KW-0472">Membrane</keyword>
<dbReference type="AlphaFoldDB" id="A0A2G5UJG3"/>
<sequence>MRDGKPLTTVISTTSTGPTSDSKDQEFELVEKKFRNSEIQKFRNPQKFRNSEIQKFQKWTPTTSNILAEHQQEIENAPESTTCEEVERTMLGFSSFLIGIKSVTLIVYLVLLIVSVILLDNSFFYTILAFGCAELVLIIITIYHGIRSTLKVVFAMLGFEMALSLVKLVFAIVLMAKDGGQDCSADHPCAILTISEKERFGLFFFILFTAFCDGLTALLTIANSPQMHEFELGDEGRKNANEPPRETRISYSLGFSWTTRIASSPPSLQLTTMPSLKKSNPTEVHISTSRDLVQRTLVFRNTTGKDFLLKLIASSDAISFPTNVFRFPPLSHRVIQFRVASSKLSQWDKSKLSIKGYVVPVYAKNLKQFIDQKTTVGTTCQEAFALSVKFTDQFSAPQTIINLPGSATCIESTDHPVDVEELDTATAVNIERDVVTAAPIGSLMGFVEEYKKGQKAKGCWLSNYICGGPTADKEKPSMRSRRSSRSSNRSAKSQASCRSQARKKNKDVNVCLEATPCGGSTIQA</sequence>
<evidence type="ECO:0000313" key="3">
    <source>
        <dbReference type="EMBL" id="PIC39603.1"/>
    </source>
</evidence>
<protein>
    <recommendedName>
        <fullName evidence="5">Major sperm protein</fullName>
    </recommendedName>
</protein>
<gene>
    <name evidence="3" type="primary">Cnig_chr_III.g11238</name>
    <name evidence="3" type="ORF">B9Z55_011238</name>
</gene>
<accession>A0A2G5UJG3</accession>
<evidence type="ECO:0000313" key="4">
    <source>
        <dbReference type="Proteomes" id="UP000230233"/>
    </source>
</evidence>
<evidence type="ECO:0000256" key="2">
    <source>
        <dbReference type="SAM" id="Phobius"/>
    </source>
</evidence>
<dbReference type="Proteomes" id="UP000230233">
    <property type="component" value="Chromosome III"/>
</dbReference>
<proteinExistence type="predicted"/>
<evidence type="ECO:0000256" key="1">
    <source>
        <dbReference type="SAM" id="MobiDB-lite"/>
    </source>
</evidence>
<keyword evidence="4" id="KW-1185">Reference proteome</keyword>
<feature type="transmembrane region" description="Helical" evidence="2">
    <location>
        <begin position="202"/>
        <end position="222"/>
    </location>
</feature>
<feature type="region of interest" description="Disordered" evidence="1">
    <location>
        <begin position="471"/>
        <end position="506"/>
    </location>
</feature>
<keyword evidence="2" id="KW-0812">Transmembrane</keyword>
<feature type="transmembrane region" description="Helical" evidence="2">
    <location>
        <begin position="153"/>
        <end position="176"/>
    </location>
</feature>